<gene>
    <name evidence="2" type="primary">rfbG</name>
    <name evidence="2" type="ORF">E0F91_07610</name>
</gene>
<evidence type="ECO:0000313" key="3">
    <source>
        <dbReference type="Proteomes" id="UP000294644"/>
    </source>
</evidence>
<dbReference type="EC" id="4.2.1.45" evidence="2"/>
<comment type="caution">
    <text evidence="2">The sequence shown here is derived from an EMBL/GenBank/DDBJ whole genome shotgun (WGS) entry which is preliminary data.</text>
</comment>
<dbReference type="PANTHER" id="PTHR43000">
    <property type="entry name" value="DTDP-D-GLUCOSE 4,6-DEHYDRATASE-RELATED"/>
    <property type="match status" value="1"/>
</dbReference>
<keyword evidence="2" id="KW-0456">Lyase</keyword>
<feature type="domain" description="NAD(P)-binding" evidence="1">
    <location>
        <begin position="18"/>
        <end position="330"/>
    </location>
</feature>
<organism evidence="2 3">
    <name type="scientific">Flavobacterium sandaracinum</name>
    <dbReference type="NCBI Taxonomy" id="2541733"/>
    <lineage>
        <taxon>Bacteria</taxon>
        <taxon>Pseudomonadati</taxon>
        <taxon>Bacteroidota</taxon>
        <taxon>Flavobacteriia</taxon>
        <taxon>Flavobacteriales</taxon>
        <taxon>Flavobacteriaceae</taxon>
        <taxon>Flavobacterium</taxon>
    </lineage>
</organism>
<dbReference type="SUPFAM" id="SSF51735">
    <property type="entry name" value="NAD(P)-binding Rossmann-fold domains"/>
    <property type="match status" value="1"/>
</dbReference>
<dbReference type="InterPro" id="IPR013445">
    <property type="entry name" value="CDP_4_6_deHydtase"/>
</dbReference>
<dbReference type="AlphaFoldDB" id="A0A4R5D3A7"/>
<dbReference type="RefSeq" id="WP_132065698.1">
    <property type="nucleotide sequence ID" value="NZ_SMFN01000007.1"/>
</dbReference>
<dbReference type="InterPro" id="IPR036291">
    <property type="entry name" value="NAD(P)-bd_dom_sf"/>
</dbReference>
<dbReference type="Proteomes" id="UP000294644">
    <property type="component" value="Unassembled WGS sequence"/>
</dbReference>
<accession>A0A4R5D3A7</accession>
<dbReference type="OrthoDB" id="9779041at2"/>
<protein>
    <submittedName>
        <fullName evidence="2">CDP-glucose 4,6-dehydratase</fullName>
        <ecNumber evidence="2">4.2.1.45</ecNumber>
    </submittedName>
</protein>
<name>A0A4R5D3A7_9FLAO</name>
<reference evidence="2 3" key="1">
    <citation type="submission" date="2019-03" db="EMBL/GenBank/DDBJ databases">
        <title>Flavobacterium LB-D12 sp. nov., isolated from arctic soil.</title>
        <authorList>
            <person name="Chaudhary D.K."/>
        </authorList>
    </citation>
    <scope>NUCLEOTIDE SEQUENCE [LARGE SCALE GENOMIC DNA]</scope>
    <source>
        <strain evidence="2 3">LB-D12</strain>
    </source>
</reference>
<dbReference type="GO" id="GO:0047733">
    <property type="term" value="F:CDP-glucose 4,6-dehydratase activity"/>
    <property type="evidence" value="ECO:0007669"/>
    <property type="project" value="UniProtKB-EC"/>
</dbReference>
<dbReference type="InterPro" id="IPR016040">
    <property type="entry name" value="NAD(P)-bd_dom"/>
</dbReference>
<proteinExistence type="predicted"/>
<evidence type="ECO:0000313" key="2">
    <source>
        <dbReference type="EMBL" id="TDE04755.1"/>
    </source>
</evidence>
<keyword evidence="3" id="KW-1185">Reference proteome</keyword>
<dbReference type="EMBL" id="SMFN01000007">
    <property type="protein sequence ID" value="TDE04755.1"/>
    <property type="molecule type" value="Genomic_DNA"/>
</dbReference>
<dbReference type="Gene3D" id="3.90.25.10">
    <property type="entry name" value="UDP-galactose 4-epimerase, domain 1"/>
    <property type="match status" value="1"/>
</dbReference>
<dbReference type="Pfam" id="PF16363">
    <property type="entry name" value="GDP_Man_Dehyd"/>
    <property type="match status" value="1"/>
</dbReference>
<sequence>MNQIELLKKTYKGAKVFLTGHTGFKGSWLTVLLNELGAEVKGYALAPEDEKDIYNSIDKALFDSVIGDLRDRQKLEDEIINFQPDFIFHLAAQPLVRLSYKIPAETFEVNVIGTANLLSAVQKLNKKCQVICITTDKVYHNNEWIYPYRETDRLGGYDPYSASKAACEIVISSYKNSFFNSNEYQKHQKCIASVRAGNVIGGGDWSKDRLLPDIVNALSMNKDIEVRNPNAVRPWQHVLEPLFGYLSLGSKMIEDPIKYATAYNFGPSNNDNLSVKEILEIAINSYGSGSYSIKEDKSQPHEAGLLRLDISKVSNDLNWQPRFTAHQAVDLTIQWYKNFNNGDSPIELIKRDIKKFIDS</sequence>
<dbReference type="CDD" id="cd05252">
    <property type="entry name" value="CDP_GD_SDR_e"/>
    <property type="match status" value="1"/>
</dbReference>
<evidence type="ECO:0000259" key="1">
    <source>
        <dbReference type="Pfam" id="PF16363"/>
    </source>
</evidence>
<dbReference type="Gene3D" id="3.40.50.720">
    <property type="entry name" value="NAD(P)-binding Rossmann-like Domain"/>
    <property type="match status" value="1"/>
</dbReference>
<dbReference type="NCBIfam" id="TIGR02622">
    <property type="entry name" value="CDP_4_6_dhtase"/>
    <property type="match status" value="1"/>
</dbReference>